<organism evidence="3 4">
    <name type="scientific">Undibacterium fentianense</name>
    <dbReference type="NCBI Taxonomy" id="2828728"/>
    <lineage>
        <taxon>Bacteria</taxon>
        <taxon>Pseudomonadati</taxon>
        <taxon>Pseudomonadota</taxon>
        <taxon>Betaproteobacteria</taxon>
        <taxon>Burkholderiales</taxon>
        <taxon>Oxalobacteraceae</taxon>
        <taxon>Undibacterium</taxon>
    </lineage>
</organism>
<name>A0A941E611_9BURK</name>
<dbReference type="InterPro" id="IPR013702">
    <property type="entry name" value="FIST_domain_N"/>
</dbReference>
<dbReference type="EMBL" id="JAGSPJ010000002">
    <property type="protein sequence ID" value="MBR7799388.1"/>
    <property type="molecule type" value="Genomic_DNA"/>
</dbReference>
<dbReference type="InterPro" id="IPR019494">
    <property type="entry name" value="FIST_C"/>
</dbReference>
<dbReference type="Pfam" id="PF10442">
    <property type="entry name" value="FIST_C"/>
    <property type="match status" value="1"/>
</dbReference>
<accession>A0A941E611</accession>
<proteinExistence type="predicted"/>
<dbReference type="PANTHER" id="PTHR40252:SF2">
    <property type="entry name" value="BLR0328 PROTEIN"/>
    <property type="match status" value="1"/>
</dbReference>
<dbReference type="Pfam" id="PF08495">
    <property type="entry name" value="FIST"/>
    <property type="match status" value="1"/>
</dbReference>
<feature type="domain" description="FIST C-domain" evidence="2">
    <location>
        <begin position="219"/>
        <end position="360"/>
    </location>
</feature>
<dbReference type="SMART" id="SM01204">
    <property type="entry name" value="FIST_C"/>
    <property type="match status" value="1"/>
</dbReference>
<evidence type="ECO:0000259" key="2">
    <source>
        <dbReference type="SMART" id="SM01204"/>
    </source>
</evidence>
<protein>
    <submittedName>
        <fullName evidence="3">FIST C-terminal domain-containing protein</fullName>
    </submittedName>
</protein>
<sequence length="383" mass="40287">MKIAQVVLNNLESDADRLASLVSLEPQLVLVFGAVEHFANPLLAELLQKHFSSAQIVGCTTAGEIAGSAVLNHTTVVTAIRFASIAFQVATAELANMEQSFQTGEELARKLLRPDLRAAMVFGQGVSINGSALIDGMVSQLGPTLPITGGLAGDDGAFVKTYTISNAGVSTSQVVGIGLGGDDLVFYHGSFGGWKPFGPTRKVTRCVGNILYELDGEPALEVYKRYLGDYAKDLPGSGLLFPFEMLTDARESLGQIRTILGVNESEGSLVLAGAINPDGYLRLMHAHTNDLVDGAETAANAVLDGKSAGAGQSLGLLVSCVGRKLVMGGRVDEELEAVQDVLGDSTVICGFYSNGEISPGYQVQTCGLHNQTMTITYLTEKNA</sequence>
<gene>
    <name evidence="3" type="ORF">KDM90_05185</name>
</gene>
<evidence type="ECO:0000259" key="1">
    <source>
        <dbReference type="SMART" id="SM00897"/>
    </source>
</evidence>
<dbReference type="Proteomes" id="UP000678545">
    <property type="component" value="Unassembled WGS sequence"/>
</dbReference>
<reference evidence="3" key="1">
    <citation type="submission" date="2021-04" db="EMBL/GenBank/DDBJ databases">
        <title>novel species isolated from subtropical streams in China.</title>
        <authorList>
            <person name="Lu H."/>
        </authorList>
    </citation>
    <scope>NUCLEOTIDE SEQUENCE</scope>
    <source>
        <strain evidence="3">FT137W</strain>
    </source>
</reference>
<dbReference type="PANTHER" id="PTHR40252">
    <property type="entry name" value="BLR0328 PROTEIN"/>
    <property type="match status" value="1"/>
</dbReference>
<comment type="caution">
    <text evidence="3">The sequence shown here is derived from an EMBL/GenBank/DDBJ whole genome shotgun (WGS) entry which is preliminary data.</text>
</comment>
<keyword evidence="4" id="KW-1185">Reference proteome</keyword>
<dbReference type="AlphaFoldDB" id="A0A941E611"/>
<feature type="domain" description="FIST" evidence="1">
    <location>
        <begin position="25"/>
        <end position="218"/>
    </location>
</feature>
<evidence type="ECO:0000313" key="4">
    <source>
        <dbReference type="Proteomes" id="UP000678545"/>
    </source>
</evidence>
<dbReference type="SMART" id="SM00897">
    <property type="entry name" value="FIST"/>
    <property type="match status" value="1"/>
</dbReference>
<dbReference type="RefSeq" id="WP_212674551.1">
    <property type="nucleotide sequence ID" value="NZ_JAGSPJ010000002.1"/>
</dbReference>
<evidence type="ECO:0000313" key="3">
    <source>
        <dbReference type="EMBL" id="MBR7799388.1"/>
    </source>
</evidence>